<feature type="compositionally biased region" description="Polar residues" evidence="1">
    <location>
        <begin position="75"/>
        <end position="84"/>
    </location>
</feature>
<sequence length="84" mass="9295">MRLNLLRFAYARALELNQPDRIITVTRSFIRGTEAELTASRRLLVCPKAEGGSRRFPARRGAAPRPPCRAAVGADSQTKTSAQR</sequence>
<proteinExistence type="predicted"/>
<dbReference type="EMBL" id="AP028910">
    <property type="protein sequence ID" value="BES91441.1"/>
    <property type="molecule type" value="Genomic_DNA"/>
</dbReference>
<accession>A0ABN7AKN3</accession>
<evidence type="ECO:0000313" key="2">
    <source>
        <dbReference type="EMBL" id="BES91441.1"/>
    </source>
</evidence>
<reference evidence="2 3" key="1">
    <citation type="submission" date="2023-09" db="EMBL/GenBank/DDBJ databases">
        <title>Nesidiocoris tenuis whole genome shotgun sequence.</title>
        <authorList>
            <person name="Shibata T."/>
            <person name="Shimoda M."/>
            <person name="Kobayashi T."/>
            <person name="Uehara T."/>
        </authorList>
    </citation>
    <scope>NUCLEOTIDE SEQUENCE [LARGE SCALE GENOMIC DNA]</scope>
    <source>
        <strain evidence="2 3">Japan</strain>
    </source>
</reference>
<evidence type="ECO:0000313" key="3">
    <source>
        <dbReference type="Proteomes" id="UP001307889"/>
    </source>
</evidence>
<feature type="compositionally biased region" description="Low complexity" evidence="1">
    <location>
        <begin position="59"/>
        <end position="74"/>
    </location>
</feature>
<keyword evidence="3" id="KW-1185">Reference proteome</keyword>
<protein>
    <submittedName>
        <fullName evidence="2">Uncharacterized protein</fullName>
    </submittedName>
</protein>
<organism evidence="2 3">
    <name type="scientific">Nesidiocoris tenuis</name>
    <dbReference type="NCBI Taxonomy" id="355587"/>
    <lineage>
        <taxon>Eukaryota</taxon>
        <taxon>Metazoa</taxon>
        <taxon>Ecdysozoa</taxon>
        <taxon>Arthropoda</taxon>
        <taxon>Hexapoda</taxon>
        <taxon>Insecta</taxon>
        <taxon>Pterygota</taxon>
        <taxon>Neoptera</taxon>
        <taxon>Paraneoptera</taxon>
        <taxon>Hemiptera</taxon>
        <taxon>Heteroptera</taxon>
        <taxon>Panheteroptera</taxon>
        <taxon>Cimicomorpha</taxon>
        <taxon>Miridae</taxon>
        <taxon>Dicyphina</taxon>
        <taxon>Nesidiocoris</taxon>
    </lineage>
</organism>
<evidence type="ECO:0000256" key="1">
    <source>
        <dbReference type="SAM" id="MobiDB-lite"/>
    </source>
</evidence>
<feature type="region of interest" description="Disordered" evidence="1">
    <location>
        <begin position="51"/>
        <end position="84"/>
    </location>
</feature>
<name>A0ABN7AKN3_9HEMI</name>
<gene>
    <name evidence="2" type="ORF">NTJ_04250</name>
</gene>
<dbReference type="Proteomes" id="UP001307889">
    <property type="component" value="Chromosome 2"/>
</dbReference>